<evidence type="ECO:0000313" key="3">
    <source>
        <dbReference type="Proteomes" id="UP000283633"/>
    </source>
</evidence>
<protein>
    <submittedName>
        <fullName evidence="2">Uncharacterized protein</fullName>
    </submittedName>
</protein>
<organism evidence="2 3">
    <name type="scientific">Lactiplantibacillus garii</name>
    <dbReference type="NCBI Taxonomy" id="2306423"/>
    <lineage>
        <taxon>Bacteria</taxon>
        <taxon>Bacillati</taxon>
        <taxon>Bacillota</taxon>
        <taxon>Bacilli</taxon>
        <taxon>Lactobacillales</taxon>
        <taxon>Lactobacillaceae</taxon>
        <taxon>Lactiplantibacillus</taxon>
    </lineage>
</organism>
<evidence type="ECO:0000256" key="1">
    <source>
        <dbReference type="SAM" id="Phobius"/>
    </source>
</evidence>
<keyword evidence="1" id="KW-0812">Transmembrane</keyword>
<dbReference type="AlphaFoldDB" id="A0A3R8KES5"/>
<accession>A0A3R8KES5</accession>
<evidence type="ECO:0000313" key="2">
    <source>
        <dbReference type="EMBL" id="RRK10533.1"/>
    </source>
</evidence>
<name>A0A3R8KES5_9LACO</name>
<keyword evidence="1" id="KW-0472">Membrane</keyword>
<keyword evidence="1" id="KW-1133">Transmembrane helix</keyword>
<reference evidence="2 3" key="1">
    <citation type="submission" date="2018-08" db="EMBL/GenBank/DDBJ databases">
        <title>Genome Lactobacillus garii FI11369.</title>
        <authorList>
            <person name="Diaz M."/>
            <person name="Narbad A."/>
        </authorList>
    </citation>
    <scope>NUCLEOTIDE SEQUENCE [LARGE SCALE GENOMIC DNA]</scope>
    <source>
        <strain evidence="2 3">FI11369</strain>
    </source>
</reference>
<comment type="caution">
    <text evidence="2">The sequence shown here is derived from an EMBL/GenBank/DDBJ whole genome shotgun (WGS) entry which is preliminary data.</text>
</comment>
<feature type="transmembrane region" description="Helical" evidence="1">
    <location>
        <begin position="35"/>
        <end position="57"/>
    </location>
</feature>
<sequence length="63" mass="6973">MATFETQLKAGHFHVAPADLQTFTTNQLINIRTEAFQTGFLLIALAALAIILPTLLLTNKMHH</sequence>
<dbReference type="EMBL" id="QWZQ01000019">
    <property type="protein sequence ID" value="RRK10533.1"/>
    <property type="molecule type" value="Genomic_DNA"/>
</dbReference>
<dbReference type="Proteomes" id="UP000283633">
    <property type="component" value="Unassembled WGS sequence"/>
</dbReference>
<keyword evidence="3" id="KW-1185">Reference proteome</keyword>
<gene>
    <name evidence="2" type="ORF">D1831_07135</name>
</gene>
<proteinExistence type="predicted"/>